<accession>A0A077W731</accession>
<evidence type="ECO:0000256" key="1">
    <source>
        <dbReference type="SAM" id="MobiDB-lite"/>
    </source>
</evidence>
<protein>
    <recommendedName>
        <fullName evidence="3">Tetratricopeptide repeat protein 39C</fullName>
    </recommendedName>
</protein>
<feature type="compositionally biased region" description="Basic and acidic residues" evidence="1">
    <location>
        <begin position="61"/>
        <end position="75"/>
    </location>
</feature>
<name>A0A077W731_9FUNG</name>
<dbReference type="EMBL" id="LK023313">
    <property type="protein sequence ID" value="CDS03257.1"/>
    <property type="molecule type" value="Genomic_DNA"/>
</dbReference>
<reference evidence="2" key="1">
    <citation type="journal article" date="2014" name="Genome Announc.">
        <title>De novo whole-genome sequence and genome annotation of Lichtheimia ramosa.</title>
        <authorList>
            <person name="Linde J."/>
            <person name="Schwartze V."/>
            <person name="Binder U."/>
            <person name="Lass-Florl C."/>
            <person name="Voigt K."/>
            <person name="Horn F."/>
        </authorList>
    </citation>
    <scope>NUCLEOTIDE SEQUENCE</scope>
    <source>
        <strain evidence="2">JMRC FSU:6197</strain>
    </source>
</reference>
<dbReference type="PANTHER" id="PTHR31859">
    <property type="entry name" value="TETRATRICOPEPTIDE REPEAT PROTEIN 39 FAMILY MEMBER"/>
    <property type="match status" value="1"/>
</dbReference>
<dbReference type="InterPro" id="IPR019412">
    <property type="entry name" value="IML2/TPR_39"/>
</dbReference>
<dbReference type="PANTHER" id="PTHR31859:SF1">
    <property type="entry name" value="TETRATRICOPEPTIDE REPEAT PROTEIN 39C"/>
    <property type="match status" value="1"/>
</dbReference>
<feature type="region of interest" description="Disordered" evidence="1">
    <location>
        <begin position="1"/>
        <end position="141"/>
    </location>
</feature>
<feature type="compositionally biased region" description="Low complexity" evidence="1">
    <location>
        <begin position="11"/>
        <end position="24"/>
    </location>
</feature>
<organism evidence="2">
    <name type="scientific">Lichtheimia ramosa</name>
    <dbReference type="NCBI Taxonomy" id="688394"/>
    <lineage>
        <taxon>Eukaryota</taxon>
        <taxon>Fungi</taxon>
        <taxon>Fungi incertae sedis</taxon>
        <taxon>Mucoromycota</taxon>
        <taxon>Mucoromycotina</taxon>
        <taxon>Mucoromycetes</taxon>
        <taxon>Mucorales</taxon>
        <taxon>Lichtheimiaceae</taxon>
        <taxon>Lichtheimia</taxon>
    </lineage>
</organism>
<gene>
    <name evidence="2" type="ORF">LRAMOSA00659</name>
</gene>
<feature type="region of interest" description="Disordered" evidence="1">
    <location>
        <begin position="738"/>
        <end position="768"/>
    </location>
</feature>
<dbReference type="Pfam" id="PF10300">
    <property type="entry name" value="Iml2-TPR_39"/>
    <property type="match status" value="1"/>
</dbReference>
<dbReference type="SUPFAM" id="SSF48452">
    <property type="entry name" value="TPR-like"/>
    <property type="match status" value="1"/>
</dbReference>
<dbReference type="OrthoDB" id="43460at2759"/>
<dbReference type="InterPro" id="IPR011990">
    <property type="entry name" value="TPR-like_helical_dom_sf"/>
</dbReference>
<dbReference type="AlphaFoldDB" id="A0A077W731"/>
<evidence type="ECO:0008006" key="3">
    <source>
        <dbReference type="Google" id="ProtNLM"/>
    </source>
</evidence>
<sequence length="768" mass="84939">MSEQEQSAADALQNNNNELTTNTAEPPPSPPHTANSESSLPATTTAAVVKVQEDDTSIIDNKNDDGGGVKDETVPKDSSSSSSSSNVELKAASTTTTNAPDNDRLPDKPPAPELIATSKPLPSPPSTSRSTPRIQARTNTLNPREQEVADQAMMEGMNALFNNRFSVAKSVFESRASDDPLYSLGKGAMAFIRAIISSTSFDADRAIEELSETYEFANAQVEAAQAKKPLKDTVSQIFTNLLGKNTTGLPTNTRPLNQEELKEQSGFMANGALRAHVIKAECGLLMSLVWLSQETVLGYLKMGLNLQRAYSSYSLVWQEYKRMGQDFYKHMDANTIAAVQFGIGSVHLVLSSLPPKILKVISAFGWHADRNLGFALLKLCLESKTIRSPLASMMLLTYYVILTSHAPLILNSELMQPAVDCLMDAQKTYPNSAFFLYFAGRVSRLSRSISLSTQSFEYARRVSQGDWAEAPMTTLTGYETAFNHAMQLNWKTAAEHLDQLTSSHSRPSFVKFFYAACMEMAGDRSAAVLAFAEASQLAKKSKNTTQLDQLVIERVSFYENSGYQDLDLSLPALEVLLLWNSLACMSHECLSECMEKVDEALSLIYERERQEYQIRTTEIAPNVDPPDYYCERATLLLIKISILNAMGQSHEAIVHLNWIIDNRSRITGAKWIVPFTYWEAGVASWSMEDKRSVALAMWQQALSMSGYVLEYQLAIRLNLAITHANDLGIALTTDTTKSEKRNSIGQQNGHRRSLPANVQSSEEHSSDR</sequence>
<proteinExistence type="predicted"/>
<evidence type="ECO:0000313" key="2">
    <source>
        <dbReference type="EMBL" id="CDS03257.1"/>
    </source>
</evidence>
<feature type="compositionally biased region" description="Polar residues" evidence="1">
    <location>
        <begin position="32"/>
        <end position="46"/>
    </location>
</feature>